<accession>A0A1H5A6P4</accession>
<keyword evidence="3" id="KW-1185">Reference proteome</keyword>
<name>A0A1H5A6P4_9PSED</name>
<keyword evidence="1" id="KW-0812">Transmembrane</keyword>
<protein>
    <submittedName>
        <fullName evidence="2">Uncharacterized protein</fullName>
    </submittedName>
</protein>
<reference evidence="3" key="1">
    <citation type="submission" date="2016-10" db="EMBL/GenBank/DDBJ databases">
        <authorList>
            <person name="Varghese N."/>
            <person name="Submissions S."/>
        </authorList>
    </citation>
    <scope>NUCLEOTIDE SEQUENCE [LARGE SCALE GENOMIC DNA]</scope>
    <source>
        <strain evidence="3">DSM 9751</strain>
    </source>
</reference>
<sequence length="88" mass="9011">MNSFAARLLAPLLLMVAALLGGISIGRFGEVSPMVANIAITLTICLALISGLLAPSSFRRAAKAVKPAIQGNNGLAPLEGMQSHRANA</sequence>
<evidence type="ECO:0000313" key="3">
    <source>
        <dbReference type="Proteomes" id="UP000198982"/>
    </source>
</evidence>
<keyword evidence="1" id="KW-1133">Transmembrane helix</keyword>
<evidence type="ECO:0000313" key="2">
    <source>
        <dbReference type="EMBL" id="SED37484.1"/>
    </source>
</evidence>
<organism evidence="2 3">
    <name type="scientific">Pseudomonas saponiphila</name>
    <dbReference type="NCBI Taxonomy" id="556534"/>
    <lineage>
        <taxon>Bacteria</taxon>
        <taxon>Pseudomonadati</taxon>
        <taxon>Pseudomonadota</taxon>
        <taxon>Gammaproteobacteria</taxon>
        <taxon>Pseudomonadales</taxon>
        <taxon>Pseudomonadaceae</taxon>
        <taxon>Pseudomonas</taxon>
    </lineage>
</organism>
<proteinExistence type="predicted"/>
<feature type="transmembrane region" description="Helical" evidence="1">
    <location>
        <begin position="34"/>
        <end position="54"/>
    </location>
</feature>
<gene>
    <name evidence="2" type="ORF">SAMN05216178_6991</name>
</gene>
<keyword evidence="1" id="KW-0472">Membrane</keyword>
<dbReference type="Proteomes" id="UP000198982">
    <property type="component" value="Unassembled WGS sequence"/>
</dbReference>
<dbReference type="RefSeq" id="WP_092320942.1">
    <property type="nucleotide sequence ID" value="NZ_FNTJ01000003.1"/>
</dbReference>
<dbReference type="AlphaFoldDB" id="A0A1H5A6P4"/>
<evidence type="ECO:0000256" key="1">
    <source>
        <dbReference type="SAM" id="Phobius"/>
    </source>
</evidence>
<dbReference type="EMBL" id="FNTJ01000003">
    <property type="protein sequence ID" value="SED37484.1"/>
    <property type="molecule type" value="Genomic_DNA"/>
</dbReference>